<dbReference type="PANTHER" id="PTHR30569:SF0">
    <property type="entry name" value="CYTOSINE PERMEASE"/>
    <property type="match status" value="1"/>
</dbReference>
<feature type="transmembrane region" description="Helical" evidence="7">
    <location>
        <begin position="299"/>
        <end position="321"/>
    </location>
</feature>
<dbReference type="InterPro" id="IPR001248">
    <property type="entry name" value="Pur-cyt_permease"/>
</dbReference>
<dbReference type="eggNOG" id="COG1457">
    <property type="taxonomic scope" value="Bacteria"/>
</dbReference>
<comment type="caution">
    <text evidence="8">The sequence shown here is derived from an EMBL/GenBank/DDBJ whole genome shotgun (WGS) entry which is preliminary data.</text>
</comment>
<dbReference type="PANTHER" id="PTHR30569">
    <property type="entry name" value="CYTOSINE TRANSPORTER CODB"/>
    <property type="match status" value="1"/>
</dbReference>
<evidence type="ECO:0000256" key="6">
    <source>
        <dbReference type="SAM" id="MobiDB-lite"/>
    </source>
</evidence>
<proteinExistence type="inferred from homology"/>
<reference evidence="8 9" key="1">
    <citation type="submission" date="2009-04" db="EMBL/GenBank/DDBJ databases">
        <authorList>
            <person name="Qin X."/>
            <person name="Bachman B."/>
            <person name="Battles P."/>
            <person name="Bell A."/>
            <person name="Bess C."/>
            <person name="Bickham C."/>
            <person name="Chaboub L."/>
            <person name="Chen D."/>
            <person name="Coyle M."/>
            <person name="Deiros D.R."/>
            <person name="Dinh H."/>
            <person name="Forbes L."/>
            <person name="Fowler G."/>
            <person name="Francisco L."/>
            <person name="Fu Q."/>
            <person name="Gubbala S."/>
            <person name="Hale W."/>
            <person name="Han Y."/>
            <person name="Hemphill L."/>
            <person name="Highlander S.K."/>
            <person name="Hirani K."/>
            <person name="Hogues M."/>
            <person name="Jackson L."/>
            <person name="Jakkamsetti A."/>
            <person name="Javaid M."/>
            <person name="Jiang H."/>
            <person name="Korchina V."/>
            <person name="Kovar C."/>
            <person name="Lara F."/>
            <person name="Lee S."/>
            <person name="Mata R."/>
            <person name="Mathew T."/>
            <person name="Moen C."/>
            <person name="Morales K."/>
            <person name="Munidasa M."/>
            <person name="Nazareth L."/>
            <person name="Ngo R."/>
            <person name="Nguyen L."/>
            <person name="Okwuonu G."/>
            <person name="Ongeri F."/>
            <person name="Patil S."/>
            <person name="Petrosino J."/>
            <person name="Pham C."/>
            <person name="Pham P."/>
            <person name="Pu L.-L."/>
            <person name="Puazo M."/>
            <person name="Raj R."/>
            <person name="Reid J."/>
            <person name="Rouhana J."/>
            <person name="Saada N."/>
            <person name="Shang Y."/>
            <person name="Simmons D."/>
            <person name="Thornton R."/>
            <person name="Warren J."/>
            <person name="Weissenberger G."/>
            <person name="Zhang J."/>
            <person name="Zhang L."/>
            <person name="Zhou C."/>
            <person name="Zhu D."/>
            <person name="Muzny D."/>
            <person name="Worley K."/>
            <person name="Gibbs R."/>
        </authorList>
    </citation>
    <scope>NUCLEOTIDE SEQUENCE [LARGE SCALE GENOMIC DNA]</scope>
    <source>
        <strain evidence="8 9">ATCC 43531</strain>
    </source>
</reference>
<feature type="transmembrane region" description="Helical" evidence="7">
    <location>
        <begin position="416"/>
        <end position="436"/>
    </location>
</feature>
<dbReference type="Gene3D" id="1.10.4160.10">
    <property type="entry name" value="Hydantoin permease"/>
    <property type="match status" value="1"/>
</dbReference>
<dbReference type="HOGENOM" id="CLU_035711_1_0_9"/>
<feature type="transmembrane region" description="Helical" evidence="7">
    <location>
        <begin position="162"/>
        <end position="182"/>
    </location>
</feature>
<feature type="transmembrane region" description="Helical" evidence="7">
    <location>
        <begin position="39"/>
        <end position="58"/>
    </location>
</feature>
<sequence>MEKNPSIKESTLRNDAADDQEFMSEPVPMDKRHSTKDQVMVWIGFGYVVTGLVVGGQIGGQGGAGLPPLAAFLSVALGMGFLFLLTSFIGIASQKTGYNLSLLCRFSYGERGSTLPLAMMAIMTLGWFASIAGMIGQIWGAWIGNPSGVIVFDPSAHGFHGVAKITLEEFLSTFIWGLIFTYTAVRGMGAMEKVANIFAPFIMIVAIVMGFVYISQAGGVSPFLTKAGMLSGMSMGTAITAVVGSWIVGAIMGADLFRFNKNISAVWWCSAACFIFTNPILNVVGYIGAVQTGDFNYVMYMLGVSIPVAILGVIVWTSALWTTDNGELYCNALYTGPVLRSYGFNVERKQVVIVIGVLGSILGSLAFYQLFFADFINVLGIMGPPIASPILADYFVSGRHRKYNAAALAYQPAIRWAGLLSFAIGAAIALYCSYGVTLPGEFPSGVFAMIVSFIVYIVIYRFLPDAVADQRILKQING</sequence>
<dbReference type="Proteomes" id="UP000005309">
    <property type="component" value="Unassembled WGS sequence"/>
</dbReference>
<protein>
    <submittedName>
        <fullName evidence="8">Permease, cytosine/purine, uracil, thiamine, allantoin family</fullName>
    </submittedName>
</protein>
<dbReference type="EMBL" id="ACLA01000006">
    <property type="protein sequence ID" value="EEQ49164.1"/>
    <property type="molecule type" value="Genomic_DNA"/>
</dbReference>
<evidence type="ECO:0000313" key="9">
    <source>
        <dbReference type="Proteomes" id="UP000005309"/>
    </source>
</evidence>
<dbReference type="RefSeq" id="WP_006690744.1">
    <property type="nucleotide sequence ID" value="NZ_GG694007.1"/>
</dbReference>
<feature type="transmembrane region" description="Helical" evidence="7">
    <location>
        <begin position="351"/>
        <end position="370"/>
    </location>
</feature>
<evidence type="ECO:0000256" key="7">
    <source>
        <dbReference type="SAM" id="Phobius"/>
    </source>
</evidence>
<feature type="compositionally biased region" description="Basic and acidic residues" evidence="6">
    <location>
        <begin position="1"/>
        <end position="16"/>
    </location>
</feature>
<dbReference type="GO" id="GO:0015209">
    <property type="term" value="F:cytosine transmembrane transporter activity"/>
    <property type="evidence" value="ECO:0007669"/>
    <property type="project" value="InterPro"/>
</dbReference>
<keyword evidence="3 7" id="KW-0812">Transmembrane</keyword>
<feature type="region of interest" description="Disordered" evidence="6">
    <location>
        <begin position="1"/>
        <end position="31"/>
    </location>
</feature>
<dbReference type="Pfam" id="PF02133">
    <property type="entry name" value="Transp_cyt_pur"/>
    <property type="match status" value="1"/>
</dbReference>
<feature type="transmembrane region" description="Helical" evidence="7">
    <location>
        <begin position="376"/>
        <end position="396"/>
    </location>
</feature>
<evidence type="ECO:0000256" key="2">
    <source>
        <dbReference type="ARBA" id="ARBA00008974"/>
    </source>
</evidence>
<evidence type="ECO:0000256" key="3">
    <source>
        <dbReference type="ARBA" id="ARBA00022692"/>
    </source>
</evidence>
<comment type="similarity">
    <text evidence="2">Belongs to the purine-cytosine permease (2.A.39) family.</text>
</comment>
<name>C4V233_9FIRM</name>
<feature type="transmembrane region" description="Helical" evidence="7">
    <location>
        <begin position="234"/>
        <end position="253"/>
    </location>
</feature>
<accession>C4V233</accession>
<feature type="transmembrane region" description="Helical" evidence="7">
    <location>
        <begin position="442"/>
        <end position="463"/>
    </location>
</feature>
<dbReference type="AlphaFoldDB" id="C4V233"/>
<evidence type="ECO:0000256" key="5">
    <source>
        <dbReference type="ARBA" id="ARBA00023136"/>
    </source>
</evidence>
<dbReference type="GO" id="GO:0005886">
    <property type="term" value="C:plasma membrane"/>
    <property type="evidence" value="ECO:0007669"/>
    <property type="project" value="TreeGrafter"/>
</dbReference>
<feature type="transmembrane region" description="Helical" evidence="7">
    <location>
        <begin position="265"/>
        <end position="287"/>
    </location>
</feature>
<organism evidence="8 9">
    <name type="scientific">Selenomonas flueggei ATCC 43531</name>
    <dbReference type="NCBI Taxonomy" id="638302"/>
    <lineage>
        <taxon>Bacteria</taxon>
        <taxon>Bacillati</taxon>
        <taxon>Bacillota</taxon>
        <taxon>Negativicutes</taxon>
        <taxon>Selenomonadales</taxon>
        <taxon>Selenomonadaceae</taxon>
        <taxon>Selenomonas</taxon>
    </lineage>
</organism>
<feature type="transmembrane region" description="Helical" evidence="7">
    <location>
        <begin position="114"/>
        <end position="142"/>
    </location>
</feature>
<dbReference type="STRING" id="638302.HMPREF0908_0480"/>
<comment type="subcellular location">
    <subcellularLocation>
        <location evidence="1">Membrane</location>
        <topology evidence="1">Multi-pass membrane protein</topology>
    </subcellularLocation>
</comment>
<keyword evidence="4 7" id="KW-1133">Transmembrane helix</keyword>
<evidence type="ECO:0000256" key="4">
    <source>
        <dbReference type="ARBA" id="ARBA00022989"/>
    </source>
</evidence>
<dbReference type="InterPro" id="IPR030191">
    <property type="entry name" value="CodB"/>
</dbReference>
<evidence type="ECO:0000256" key="1">
    <source>
        <dbReference type="ARBA" id="ARBA00004141"/>
    </source>
</evidence>
<evidence type="ECO:0000313" key="8">
    <source>
        <dbReference type="EMBL" id="EEQ49164.1"/>
    </source>
</evidence>
<keyword evidence="9" id="KW-1185">Reference proteome</keyword>
<feature type="transmembrane region" description="Helical" evidence="7">
    <location>
        <begin position="70"/>
        <end position="93"/>
    </location>
</feature>
<dbReference type="OrthoDB" id="9787279at2"/>
<feature type="transmembrane region" description="Helical" evidence="7">
    <location>
        <begin position="194"/>
        <end position="214"/>
    </location>
</feature>
<keyword evidence="5 7" id="KW-0472">Membrane</keyword>
<gene>
    <name evidence="8" type="ORF">HMPREF0908_0480</name>
</gene>